<keyword evidence="3" id="KW-1185">Reference proteome</keyword>
<evidence type="ECO:0000313" key="3">
    <source>
        <dbReference type="Proteomes" id="UP001391051"/>
    </source>
</evidence>
<proteinExistence type="predicted"/>
<sequence length="650" mass="73512">MKRLATSGADASSSRSSALMVWPPSSGLKKLPYELMANIAMSLTIEEVFDLSLCCRHFQYLITDNSFCKVIICEKAPCSLEAQQAKLAPYIVAMVGLADSYLYSSGKLCYVYEDKAQRWLRILDLHNPSGRETVVDIPRLTTEAVPQSKNCHEYTFHVIHSAEGITSCLFSFALPDPENWLLILNTETQELVGAILLESTVRLFVRNSKSYLYYGTHSEYGPDGFRKWVLRFFDLTEGHLSRRKIHLSNVVGYEIDSTVCFEIIDGYLYGLSNQTAFEVEEIDWTSYYYCFRFRLDEPDPEKTQIMKQRDSWRRQHDEGPIDDRWGFMKLEKDETTGQVRIVESRKEWLTGQFGNRRSYYTANVVFRDECEGSADEEVENNIENNLPDDPLTRLLESSSNPNYMRPTLRPPRGVHVGDEGTIFGLSKTHLRSYFYSCGTFLDLVDDPSPSAACTQRLRIRAGKKMAMKCLELPAVPTSSSAQEARENGEEEKVYNRVIMWPEEPENPCSDPALERISRIMNPKDHQGNIEAVNDERSIIYATGGTGTSLKVLVWMSFDPAAKLPRRREAAYGQALFASGYHGKALRSQDYSGTCGSSSRNSSGAVDMYSLRAGAPSEAVLPDTFIYTEGPSVWARIEGAMYPHLIGQYVV</sequence>
<evidence type="ECO:0000313" key="2">
    <source>
        <dbReference type="EMBL" id="KAK7952049.1"/>
    </source>
</evidence>
<dbReference type="EMBL" id="JAQQWE010000005">
    <property type="protein sequence ID" value="KAK7952049.1"/>
    <property type="molecule type" value="Genomic_DNA"/>
</dbReference>
<dbReference type="GeneID" id="92077061"/>
<name>A0ABR1QDT2_9PEZI</name>
<dbReference type="SUPFAM" id="SSF81383">
    <property type="entry name" value="F-box domain"/>
    <property type="match status" value="1"/>
</dbReference>
<dbReference type="Pfam" id="PF00646">
    <property type="entry name" value="F-box"/>
    <property type="match status" value="1"/>
</dbReference>
<feature type="domain" description="F-box" evidence="1">
    <location>
        <begin position="25"/>
        <end position="71"/>
    </location>
</feature>
<reference evidence="2 3" key="1">
    <citation type="submission" date="2023-01" db="EMBL/GenBank/DDBJ databases">
        <title>Analysis of 21 Apiospora genomes using comparative genomics revels a genus with tremendous synthesis potential of carbohydrate active enzymes and secondary metabolites.</title>
        <authorList>
            <person name="Sorensen T."/>
        </authorList>
    </citation>
    <scope>NUCLEOTIDE SEQUENCE [LARGE SCALE GENOMIC DNA]</scope>
    <source>
        <strain evidence="2 3">CBS 24483</strain>
    </source>
</reference>
<accession>A0ABR1QDT2</accession>
<dbReference type="InterPro" id="IPR036047">
    <property type="entry name" value="F-box-like_dom_sf"/>
</dbReference>
<comment type="caution">
    <text evidence="2">The sequence shown here is derived from an EMBL/GenBank/DDBJ whole genome shotgun (WGS) entry which is preliminary data.</text>
</comment>
<dbReference type="InterPro" id="IPR001810">
    <property type="entry name" value="F-box_dom"/>
</dbReference>
<dbReference type="Proteomes" id="UP001391051">
    <property type="component" value="Unassembled WGS sequence"/>
</dbReference>
<organism evidence="2 3">
    <name type="scientific">Apiospora aurea</name>
    <dbReference type="NCBI Taxonomy" id="335848"/>
    <lineage>
        <taxon>Eukaryota</taxon>
        <taxon>Fungi</taxon>
        <taxon>Dikarya</taxon>
        <taxon>Ascomycota</taxon>
        <taxon>Pezizomycotina</taxon>
        <taxon>Sordariomycetes</taxon>
        <taxon>Xylariomycetidae</taxon>
        <taxon>Amphisphaeriales</taxon>
        <taxon>Apiosporaceae</taxon>
        <taxon>Apiospora</taxon>
    </lineage>
</organism>
<evidence type="ECO:0000259" key="1">
    <source>
        <dbReference type="PROSITE" id="PS50181"/>
    </source>
</evidence>
<gene>
    <name evidence="2" type="ORF">PG986_007777</name>
</gene>
<dbReference type="PROSITE" id="PS50181">
    <property type="entry name" value="FBOX"/>
    <property type="match status" value="1"/>
</dbReference>
<protein>
    <submittedName>
        <fullName evidence="2">F-box protein</fullName>
    </submittedName>
</protein>
<dbReference type="RefSeq" id="XP_066700111.1">
    <property type="nucleotide sequence ID" value="XM_066843999.1"/>
</dbReference>